<dbReference type="AlphaFoldDB" id="A0A317MXC6"/>
<protein>
    <submittedName>
        <fullName evidence="7">EamA domain-containing membrane protein RarD</fullName>
    </submittedName>
</protein>
<dbReference type="RefSeq" id="WP_170123530.1">
    <property type="nucleotide sequence ID" value="NZ_QGTJ01000003.1"/>
</dbReference>
<evidence type="ECO:0000256" key="4">
    <source>
        <dbReference type="ARBA" id="ARBA00023136"/>
    </source>
</evidence>
<reference evidence="7 8" key="1">
    <citation type="submission" date="2018-05" db="EMBL/GenBank/DDBJ databases">
        <title>Genomic Encyclopedia of Type Strains, Phase IV (KMG-IV): sequencing the most valuable type-strain genomes for metagenomic binning, comparative biology and taxonomic classification.</title>
        <authorList>
            <person name="Goeker M."/>
        </authorList>
    </citation>
    <scope>NUCLEOTIDE SEQUENCE [LARGE SCALE GENOMIC DNA]</scope>
    <source>
        <strain evidence="7 8">DSM 23606</strain>
    </source>
</reference>
<comment type="caution">
    <text evidence="7">The sequence shown here is derived from an EMBL/GenBank/DDBJ whole genome shotgun (WGS) entry which is preliminary data.</text>
</comment>
<dbReference type="Proteomes" id="UP000246569">
    <property type="component" value="Unassembled WGS sequence"/>
</dbReference>
<feature type="domain" description="EamA" evidence="6">
    <location>
        <begin position="150"/>
        <end position="278"/>
    </location>
</feature>
<gene>
    <name evidence="7" type="ORF">C7443_103315</name>
</gene>
<feature type="domain" description="EamA" evidence="6">
    <location>
        <begin position="8"/>
        <end position="139"/>
    </location>
</feature>
<dbReference type="InterPro" id="IPR037185">
    <property type="entry name" value="EmrE-like"/>
</dbReference>
<feature type="transmembrane region" description="Helical" evidence="5">
    <location>
        <begin position="236"/>
        <end position="255"/>
    </location>
</feature>
<feature type="transmembrane region" description="Helical" evidence="5">
    <location>
        <begin position="179"/>
        <end position="201"/>
    </location>
</feature>
<feature type="transmembrane region" description="Helical" evidence="5">
    <location>
        <begin position="6"/>
        <end position="27"/>
    </location>
</feature>
<feature type="transmembrane region" description="Helical" evidence="5">
    <location>
        <begin position="76"/>
        <end position="94"/>
    </location>
</feature>
<comment type="subcellular location">
    <subcellularLocation>
        <location evidence="1">Membrane</location>
        <topology evidence="1">Multi-pass membrane protein</topology>
    </subcellularLocation>
</comment>
<name>A0A317MXC6_9GAMM</name>
<dbReference type="InterPro" id="IPR000620">
    <property type="entry name" value="EamA_dom"/>
</dbReference>
<evidence type="ECO:0000256" key="2">
    <source>
        <dbReference type="ARBA" id="ARBA00022692"/>
    </source>
</evidence>
<feature type="transmembrane region" description="Helical" evidence="5">
    <location>
        <begin position="106"/>
        <end position="139"/>
    </location>
</feature>
<keyword evidence="4 5" id="KW-0472">Membrane</keyword>
<evidence type="ECO:0000259" key="6">
    <source>
        <dbReference type="Pfam" id="PF00892"/>
    </source>
</evidence>
<dbReference type="PANTHER" id="PTHR22911">
    <property type="entry name" value="ACYL-MALONYL CONDENSING ENZYME-RELATED"/>
    <property type="match status" value="1"/>
</dbReference>
<accession>A0A317MXC6</accession>
<dbReference type="SUPFAM" id="SSF103481">
    <property type="entry name" value="Multidrug resistance efflux transporter EmrE"/>
    <property type="match status" value="2"/>
</dbReference>
<organism evidence="7 8">
    <name type="scientific">Plasticicumulans acidivorans</name>
    <dbReference type="NCBI Taxonomy" id="886464"/>
    <lineage>
        <taxon>Bacteria</taxon>
        <taxon>Pseudomonadati</taxon>
        <taxon>Pseudomonadota</taxon>
        <taxon>Gammaproteobacteria</taxon>
        <taxon>Candidatus Competibacteraceae</taxon>
        <taxon>Plasticicumulans</taxon>
    </lineage>
</organism>
<evidence type="ECO:0000313" key="7">
    <source>
        <dbReference type="EMBL" id="PWV63390.1"/>
    </source>
</evidence>
<feature type="transmembrane region" description="Helical" evidence="5">
    <location>
        <begin position="261"/>
        <end position="278"/>
    </location>
</feature>
<evidence type="ECO:0000256" key="1">
    <source>
        <dbReference type="ARBA" id="ARBA00004141"/>
    </source>
</evidence>
<feature type="transmembrane region" description="Helical" evidence="5">
    <location>
        <begin position="39"/>
        <end position="56"/>
    </location>
</feature>
<evidence type="ECO:0000256" key="3">
    <source>
        <dbReference type="ARBA" id="ARBA00022989"/>
    </source>
</evidence>
<evidence type="ECO:0000256" key="5">
    <source>
        <dbReference type="SAM" id="Phobius"/>
    </source>
</evidence>
<dbReference type="PANTHER" id="PTHR22911:SF6">
    <property type="entry name" value="SOLUTE CARRIER FAMILY 35 MEMBER G1"/>
    <property type="match status" value="1"/>
</dbReference>
<keyword evidence="8" id="KW-1185">Reference proteome</keyword>
<dbReference type="EMBL" id="QGTJ01000003">
    <property type="protein sequence ID" value="PWV63390.1"/>
    <property type="molecule type" value="Genomic_DNA"/>
</dbReference>
<keyword evidence="2 5" id="KW-0812">Transmembrane</keyword>
<sequence>MPRDDVVRGAVLLCASEFVFALMNALIKQASVTLPTATILAERHWLAVIALLPLAIRRGYLDFSAVNLRFHFARSLIGLAAMWTSFYAVGHLPLAEAAVLKMTSPLFVPLIAAFWLGEAVGARIVWAVIIGFCGVLLILRPGSMSFTPVALIAVTSGALAALARVIIRRMSAGIAAGEIVFYYSVIGAIVTTPPALTTGVVPNTYEFGIVAILSLLGTGGQMLMTRAYACAPASVVGPFGYTGVAFAALLGWIAWQETPAPATFSGAALIVLAGWLVMRPRP</sequence>
<keyword evidence="3 5" id="KW-1133">Transmembrane helix</keyword>
<dbReference type="Pfam" id="PF00892">
    <property type="entry name" value="EamA"/>
    <property type="match status" value="2"/>
</dbReference>
<proteinExistence type="predicted"/>
<feature type="transmembrane region" description="Helical" evidence="5">
    <location>
        <begin position="207"/>
        <end position="224"/>
    </location>
</feature>
<dbReference type="GO" id="GO:0016020">
    <property type="term" value="C:membrane"/>
    <property type="evidence" value="ECO:0007669"/>
    <property type="project" value="UniProtKB-SubCell"/>
</dbReference>
<evidence type="ECO:0000313" key="8">
    <source>
        <dbReference type="Proteomes" id="UP000246569"/>
    </source>
</evidence>
<feature type="transmembrane region" description="Helical" evidence="5">
    <location>
        <begin position="145"/>
        <end position="167"/>
    </location>
</feature>